<proteinExistence type="predicted"/>
<evidence type="ECO:0008006" key="3">
    <source>
        <dbReference type="Google" id="ProtNLM"/>
    </source>
</evidence>
<comment type="caution">
    <text evidence="1">The sequence shown here is derived from an EMBL/GenBank/DDBJ whole genome shotgun (WGS) entry which is preliminary data.</text>
</comment>
<sequence>MTVNLTGRGAGALGELVRRTGDSKTDVINRALIVYELIERITDEGGAVFVREPDSAELERVRFL</sequence>
<dbReference type="AlphaFoldDB" id="A0A4R5AUK6"/>
<keyword evidence="2" id="KW-1185">Reference proteome</keyword>
<organism evidence="1 2">
    <name type="scientific">Actinomadura rubrisoli</name>
    <dbReference type="NCBI Taxonomy" id="2530368"/>
    <lineage>
        <taxon>Bacteria</taxon>
        <taxon>Bacillati</taxon>
        <taxon>Actinomycetota</taxon>
        <taxon>Actinomycetes</taxon>
        <taxon>Streptosporangiales</taxon>
        <taxon>Thermomonosporaceae</taxon>
        <taxon>Actinomadura</taxon>
    </lineage>
</organism>
<dbReference type="EMBL" id="SMKU01000206">
    <property type="protein sequence ID" value="TDD76731.1"/>
    <property type="molecule type" value="Genomic_DNA"/>
</dbReference>
<protein>
    <recommendedName>
        <fullName evidence="3">CopG family transcriptional regulator</fullName>
    </recommendedName>
</protein>
<gene>
    <name evidence="1" type="ORF">E1298_30280</name>
</gene>
<evidence type="ECO:0000313" key="1">
    <source>
        <dbReference type="EMBL" id="TDD76731.1"/>
    </source>
</evidence>
<evidence type="ECO:0000313" key="2">
    <source>
        <dbReference type="Proteomes" id="UP000294513"/>
    </source>
</evidence>
<dbReference type="OrthoDB" id="3638073at2"/>
<name>A0A4R5AUK6_9ACTN</name>
<reference evidence="1 2" key="1">
    <citation type="submission" date="2019-03" db="EMBL/GenBank/DDBJ databases">
        <title>Draft genome sequences of novel Actinobacteria.</title>
        <authorList>
            <person name="Sahin N."/>
            <person name="Ay H."/>
            <person name="Saygin H."/>
        </authorList>
    </citation>
    <scope>NUCLEOTIDE SEQUENCE [LARGE SCALE GENOMIC DNA]</scope>
    <source>
        <strain evidence="1 2">H3C3</strain>
    </source>
</reference>
<dbReference type="Proteomes" id="UP000294513">
    <property type="component" value="Unassembled WGS sequence"/>
</dbReference>
<accession>A0A4R5AUK6</accession>